<dbReference type="InterPro" id="IPR047057">
    <property type="entry name" value="MerR_fam"/>
</dbReference>
<dbReference type="Proteomes" id="UP000195985">
    <property type="component" value="Unassembled WGS sequence"/>
</dbReference>
<dbReference type="InterPro" id="IPR009061">
    <property type="entry name" value="DNA-bd_dom_put_sf"/>
</dbReference>
<dbReference type="RefSeq" id="WP_086942001.1">
    <property type="nucleotide sequence ID" value="NZ_FONM01000001.1"/>
</dbReference>
<dbReference type="GO" id="GO:0003700">
    <property type="term" value="F:DNA-binding transcription factor activity"/>
    <property type="evidence" value="ECO:0007669"/>
    <property type="project" value="InterPro"/>
</dbReference>
<evidence type="ECO:0000313" key="4">
    <source>
        <dbReference type="EMBL" id="SLM51143.1"/>
    </source>
</evidence>
<evidence type="ECO:0000256" key="1">
    <source>
        <dbReference type="ARBA" id="ARBA00023125"/>
    </source>
</evidence>
<feature type="domain" description="HTH merR-type" evidence="3">
    <location>
        <begin position="1"/>
        <end position="70"/>
    </location>
</feature>
<evidence type="ECO:0000313" key="5">
    <source>
        <dbReference type="Proteomes" id="UP000195985"/>
    </source>
</evidence>
<dbReference type="PRINTS" id="PR00040">
    <property type="entry name" value="HTHMERR"/>
</dbReference>
<keyword evidence="2" id="KW-0175">Coiled coil</keyword>
<dbReference type="STRING" id="43064.SAMN04488086_1016"/>
<dbReference type="GO" id="GO:0003677">
    <property type="term" value="F:DNA binding"/>
    <property type="evidence" value="ECO:0007669"/>
    <property type="project" value="UniProtKB-KW"/>
</dbReference>
<dbReference type="SUPFAM" id="SSF46955">
    <property type="entry name" value="Putative DNA-binding domain"/>
    <property type="match status" value="1"/>
</dbReference>
<evidence type="ECO:0000259" key="3">
    <source>
        <dbReference type="PROSITE" id="PS50937"/>
    </source>
</evidence>
<dbReference type="AlphaFoldDB" id="A0A1W1IEF8"/>
<dbReference type="PANTHER" id="PTHR30204:SF98">
    <property type="entry name" value="HTH-TYPE TRANSCRIPTIONAL REGULATOR ADHR"/>
    <property type="match status" value="1"/>
</dbReference>
<dbReference type="PANTHER" id="PTHR30204">
    <property type="entry name" value="REDOX-CYCLING DRUG-SENSING TRANSCRIPTIONAL ACTIVATOR SOXR"/>
    <property type="match status" value="1"/>
</dbReference>
<dbReference type="InterPro" id="IPR000551">
    <property type="entry name" value="MerR-type_HTH_dom"/>
</dbReference>
<protein>
    <submittedName>
        <fullName evidence="4">Merr bacterial regulatory protein hth signature</fullName>
    </submittedName>
</protein>
<dbReference type="Gene3D" id="1.10.1660.10">
    <property type="match status" value="1"/>
</dbReference>
<reference evidence="5" key="1">
    <citation type="submission" date="2016-04" db="EMBL/GenBank/DDBJ databases">
        <authorList>
            <person name="Strepis N."/>
        </authorList>
    </citation>
    <scope>NUCLEOTIDE SEQUENCE [LARGE SCALE GENOMIC DNA]</scope>
</reference>
<feature type="coiled-coil region" evidence="2">
    <location>
        <begin position="82"/>
        <end position="123"/>
    </location>
</feature>
<dbReference type="SMART" id="SM00422">
    <property type="entry name" value="HTH_MERR"/>
    <property type="match status" value="1"/>
</dbReference>
<dbReference type="PROSITE" id="PS50937">
    <property type="entry name" value="HTH_MERR_2"/>
    <property type="match status" value="1"/>
</dbReference>
<dbReference type="EMBL" id="FWEY01000002">
    <property type="protein sequence ID" value="SLM51143.1"/>
    <property type="molecule type" value="Genomic_DNA"/>
</dbReference>
<dbReference type="OrthoDB" id="6006at2"/>
<proteinExistence type="predicted"/>
<keyword evidence="5" id="KW-1185">Reference proteome</keyword>
<dbReference type="Pfam" id="PF13411">
    <property type="entry name" value="MerR_1"/>
    <property type="match status" value="1"/>
</dbReference>
<evidence type="ECO:0000256" key="2">
    <source>
        <dbReference type="SAM" id="Coils"/>
    </source>
</evidence>
<sequence>MSYSIGEFSKMIGLPVSTLRYYENEGLLKPDRDENNLRVYTDQDLKWVTFLLHLKGTGMSMAELKQYTIWRAEGDATMLERMELLEKRRRLLEKDIQALMHNLEVIENKIDFYEERLQGNKEDFSTQPEAEKEKSTK</sequence>
<organism evidence="4 5">
    <name type="scientific">Trichococcus pasteurii</name>
    <dbReference type="NCBI Taxonomy" id="43064"/>
    <lineage>
        <taxon>Bacteria</taxon>
        <taxon>Bacillati</taxon>
        <taxon>Bacillota</taxon>
        <taxon>Bacilli</taxon>
        <taxon>Lactobacillales</taxon>
        <taxon>Carnobacteriaceae</taxon>
        <taxon>Trichococcus</taxon>
    </lineage>
</organism>
<gene>
    <name evidence="4" type="ORF">TPAS_818</name>
</gene>
<dbReference type="CDD" id="cd01109">
    <property type="entry name" value="HTH_YyaN"/>
    <property type="match status" value="1"/>
</dbReference>
<keyword evidence="1" id="KW-0238">DNA-binding</keyword>
<name>A0A1W1IEF8_9LACT</name>
<accession>A0A1W1IEF8</accession>